<evidence type="ECO:0000313" key="1">
    <source>
        <dbReference type="EMBL" id="NER29681.1"/>
    </source>
</evidence>
<dbReference type="AlphaFoldDB" id="A0A6B3NJ83"/>
<dbReference type="EMBL" id="JAAHFQ010000413">
    <property type="protein sequence ID" value="NER29681.1"/>
    <property type="molecule type" value="Genomic_DNA"/>
</dbReference>
<organism evidence="1">
    <name type="scientific">Symploca sp. SIO1C4</name>
    <dbReference type="NCBI Taxonomy" id="2607765"/>
    <lineage>
        <taxon>Bacteria</taxon>
        <taxon>Bacillati</taxon>
        <taxon>Cyanobacteriota</taxon>
        <taxon>Cyanophyceae</taxon>
        <taxon>Coleofasciculales</taxon>
        <taxon>Coleofasciculaceae</taxon>
        <taxon>Symploca</taxon>
    </lineage>
</organism>
<accession>A0A6B3NJ83</accession>
<reference evidence="1" key="1">
    <citation type="submission" date="2019-11" db="EMBL/GenBank/DDBJ databases">
        <title>Genomic insights into an expanded diversity of filamentous marine cyanobacteria reveals the extraordinary biosynthetic potential of Moorea and Okeania.</title>
        <authorList>
            <person name="Ferreira Leao T."/>
            <person name="Wang M."/>
            <person name="Moss N."/>
            <person name="Da Silva R."/>
            <person name="Sanders J."/>
            <person name="Nurk S."/>
            <person name="Gurevich A."/>
            <person name="Humphrey G."/>
            <person name="Reher R."/>
            <person name="Zhu Q."/>
            <person name="Belda-Ferre P."/>
            <person name="Glukhov E."/>
            <person name="Rex R."/>
            <person name="Dorrestein P.C."/>
            <person name="Knight R."/>
            <person name="Pevzner P."/>
            <person name="Gerwick W.H."/>
            <person name="Gerwick L."/>
        </authorList>
    </citation>
    <scope>NUCLEOTIDE SEQUENCE</scope>
    <source>
        <strain evidence="1">SIO1C4</strain>
    </source>
</reference>
<protein>
    <submittedName>
        <fullName evidence="1">Uncharacterized protein</fullName>
    </submittedName>
</protein>
<comment type="caution">
    <text evidence="1">The sequence shown here is derived from an EMBL/GenBank/DDBJ whole genome shotgun (WGS) entry which is preliminary data.</text>
</comment>
<gene>
    <name evidence="1" type="ORF">F6J89_19210</name>
</gene>
<proteinExistence type="predicted"/>
<name>A0A6B3NJ83_9CYAN</name>
<sequence>MSSIRRLSYTIDTPRAEATGILGCATYLKTIYTLRQYLNRNPVQNVPNTPV</sequence>